<proteinExistence type="predicted"/>
<reference evidence="3" key="1">
    <citation type="submission" date="2020-11" db="EMBL/GenBank/DDBJ databases">
        <authorList>
            <person name="Tran Van P."/>
        </authorList>
    </citation>
    <scope>NUCLEOTIDE SEQUENCE</scope>
</reference>
<dbReference type="Proteomes" id="UP000677054">
    <property type="component" value="Unassembled WGS sequence"/>
</dbReference>
<dbReference type="AlphaFoldDB" id="A0A7R9A2A8"/>
<evidence type="ECO:0000313" key="4">
    <source>
        <dbReference type="Proteomes" id="UP000677054"/>
    </source>
</evidence>
<keyword evidence="1" id="KW-0677">Repeat</keyword>
<protein>
    <submittedName>
        <fullName evidence="3">Uncharacterized protein</fullName>
    </submittedName>
</protein>
<sequence>MDGPCQLPDLPPTNPIPFHRGETDLSKWRVLSLLDAGFLESLRTVYVFGVAGKEVIAVKRDGGVYGLGTNRSGCLGIGTAAPTLEPRKIETLSRKVIKMYKFGKRSRWSSDIAAGLDHVLACTSGGELYSWGDNTRGQLGIKSASPCLDPKRVEGNLTGRIVKEIACGAFHSLCLTGDGEVGNVGGQGATATPMPVPFGSKAVAVACGHQFSVVLLNTGEVHTWGANANGQLGLNHNIDQPFPCKVGIDRGGIFVSQVACGHAHVLALTDEGDLYAWGSDDNGQLGVGDMATGQLGVRDWAIGQLGVGNRATGSTPTPISRGIGRSVMLVWCLVGV</sequence>
<keyword evidence="4" id="KW-1185">Reference proteome</keyword>
<dbReference type="PANTHER" id="PTHR22872">
    <property type="entry name" value="BTK-BINDING PROTEIN-RELATED"/>
    <property type="match status" value="1"/>
</dbReference>
<feature type="repeat" description="RCC1" evidence="2">
    <location>
        <begin position="62"/>
        <end position="125"/>
    </location>
</feature>
<organism evidence="3">
    <name type="scientific">Darwinula stevensoni</name>
    <dbReference type="NCBI Taxonomy" id="69355"/>
    <lineage>
        <taxon>Eukaryota</taxon>
        <taxon>Metazoa</taxon>
        <taxon>Ecdysozoa</taxon>
        <taxon>Arthropoda</taxon>
        <taxon>Crustacea</taxon>
        <taxon>Oligostraca</taxon>
        <taxon>Ostracoda</taxon>
        <taxon>Podocopa</taxon>
        <taxon>Podocopida</taxon>
        <taxon>Darwinulocopina</taxon>
        <taxon>Darwinuloidea</taxon>
        <taxon>Darwinulidae</taxon>
        <taxon>Darwinula</taxon>
    </lineage>
</organism>
<dbReference type="EMBL" id="LR900283">
    <property type="protein sequence ID" value="CAD7245047.1"/>
    <property type="molecule type" value="Genomic_DNA"/>
</dbReference>
<evidence type="ECO:0000256" key="2">
    <source>
        <dbReference type="PROSITE-ProRule" id="PRU00235"/>
    </source>
</evidence>
<accession>A0A7R9A2A8</accession>
<feature type="repeat" description="RCC1" evidence="2">
    <location>
        <begin position="219"/>
        <end position="271"/>
    </location>
</feature>
<evidence type="ECO:0000313" key="3">
    <source>
        <dbReference type="EMBL" id="CAD7245047.1"/>
    </source>
</evidence>
<dbReference type="Pfam" id="PF00415">
    <property type="entry name" value="RCC1"/>
    <property type="match status" value="3"/>
</dbReference>
<feature type="repeat" description="RCC1" evidence="2">
    <location>
        <begin position="126"/>
        <end position="178"/>
    </location>
</feature>
<dbReference type="Gene3D" id="2.130.10.30">
    <property type="entry name" value="Regulator of chromosome condensation 1/beta-lactamase-inhibitor protein II"/>
    <property type="match status" value="2"/>
</dbReference>
<dbReference type="OrthoDB" id="5981550at2759"/>
<dbReference type="InterPro" id="IPR000408">
    <property type="entry name" value="Reg_chr_condens"/>
</dbReference>
<dbReference type="EMBL" id="CAJPEV010000766">
    <property type="protein sequence ID" value="CAG0888354.1"/>
    <property type="molecule type" value="Genomic_DNA"/>
</dbReference>
<dbReference type="PRINTS" id="PR00633">
    <property type="entry name" value="RCCNDNSATION"/>
</dbReference>
<gene>
    <name evidence="3" type="ORF">DSTB1V02_LOCUS4925</name>
</gene>
<name>A0A7R9A2A8_9CRUS</name>
<dbReference type="InterPro" id="IPR009091">
    <property type="entry name" value="RCC1/BLIP-II"/>
</dbReference>
<dbReference type="InterPro" id="IPR051625">
    <property type="entry name" value="Signaling_Regulatory_Domain"/>
</dbReference>
<evidence type="ECO:0000256" key="1">
    <source>
        <dbReference type="ARBA" id="ARBA00022737"/>
    </source>
</evidence>
<dbReference type="PROSITE" id="PS50012">
    <property type="entry name" value="RCC1_3"/>
    <property type="match status" value="3"/>
</dbReference>
<dbReference type="PROSITE" id="PS00626">
    <property type="entry name" value="RCC1_2"/>
    <property type="match status" value="1"/>
</dbReference>
<dbReference type="SUPFAM" id="SSF50985">
    <property type="entry name" value="RCC1/BLIP-II"/>
    <property type="match status" value="1"/>
</dbReference>